<evidence type="ECO:0000313" key="13">
    <source>
        <dbReference type="EMBL" id="KAF5900093.1"/>
    </source>
</evidence>
<protein>
    <recommendedName>
        <fullName evidence="8">Endoplasmic reticulum membrane protein complex subunit 7</fullName>
    </recommendedName>
    <alternativeName>
        <fullName evidence="9">ER membrane protein complex subunit 7</fullName>
    </alternativeName>
</protein>
<feature type="chain" id="PRO_5035297421" description="Endoplasmic reticulum membrane protein complex subunit 7" evidence="11">
    <location>
        <begin position="25"/>
        <end position="453"/>
    </location>
</feature>
<dbReference type="CDD" id="cd00087">
    <property type="entry name" value="FReD"/>
    <property type="match status" value="1"/>
</dbReference>
<comment type="caution">
    <text evidence="13">The sequence shown here is derived from an EMBL/GenBank/DDBJ whole genome shotgun (WGS) entry which is preliminary data.</text>
</comment>
<dbReference type="GO" id="GO:0072546">
    <property type="term" value="C:EMC complex"/>
    <property type="evidence" value="ECO:0007669"/>
    <property type="project" value="TreeGrafter"/>
</dbReference>
<proteinExistence type="inferred from homology"/>
<dbReference type="InterPro" id="IPR019008">
    <property type="entry name" value="Beta_sandwich_EMC7"/>
</dbReference>
<reference evidence="13" key="1">
    <citation type="submission" date="2020-07" db="EMBL/GenBank/DDBJ databases">
        <title>Clarias magur genome sequencing, assembly and annotation.</title>
        <authorList>
            <person name="Kushwaha B."/>
            <person name="Kumar R."/>
            <person name="Das P."/>
            <person name="Joshi C.G."/>
            <person name="Kumar D."/>
            <person name="Nagpure N.S."/>
            <person name="Pandey M."/>
            <person name="Agarwal S."/>
            <person name="Srivastava S."/>
            <person name="Singh M."/>
            <person name="Sahoo L."/>
            <person name="Jayasankar P."/>
            <person name="Meher P.K."/>
            <person name="Koringa P.G."/>
            <person name="Iquebal M.A."/>
            <person name="Das S.P."/>
            <person name="Bit A."/>
            <person name="Patnaik S."/>
            <person name="Patel N."/>
            <person name="Shah T.M."/>
            <person name="Hinsu A."/>
            <person name="Jena J.K."/>
        </authorList>
    </citation>
    <scope>NUCLEOTIDE SEQUENCE</scope>
    <source>
        <strain evidence="13">CIFAMagur01</strain>
        <tissue evidence="13">Testis</tissue>
    </source>
</reference>
<evidence type="ECO:0000256" key="11">
    <source>
        <dbReference type="SAM" id="SignalP"/>
    </source>
</evidence>
<feature type="signal peptide" evidence="11">
    <location>
        <begin position="1"/>
        <end position="24"/>
    </location>
</feature>
<dbReference type="InterPro" id="IPR039163">
    <property type="entry name" value="EMC7"/>
</dbReference>
<dbReference type="InterPro" id="IPR014716">
    <property type="entry name" value="Fibrinogen_a/b/g_C_1"/>
</dbReference>
<evidence type="ECO:0000256" key="3">
    <source>
        <dbReference type="ARBA" id="ARBA00011276"/>
    </source>
</evidence>
<dbReference type="InterPro" id="IPR002181">
    <property type="entry name" value="Fibrinogen_a/b/g_C_dom"/>
</dbReference>
<accession>A0A8J4XAZ6</accession>
<dbReference type="EMBL" id="QNUK01000145">
    <property type="protein sequence ID" value="KAF5900093.1"/>
    <property type="molecule type" value="Genomic_DNA"/>
</dbReference>
<evidence type="ECO:0000256" key="5">
    <source>
        <dbReference type="ARBA" id="ARBA00022729"/>
    </source>
</evidence>
<dbReference type="Proteomes" id="UP000727407">
    <property type="component" value="Unassembled WGS sequence"/>
</dbReference>
<evidence type="ECO:0000256" key="7">
    <source>
        <dbReference type="ARBA" id="ARBA00023136"/>
    </source>
</evidence>
<evidence type="ECO:0000259" key="12">
    <source>
        <dbReference type="PROSITE" id="PS51406"/>
    </source>
</evidence>
<evidence type="ECO:0000256" key="9">
    <source>
        <dbReference type="ARBA" id="ARBA00044558"/>
    </source>
</evidence>
<comment type="subcellular location">
    <subcellularLocation>
        <location evidence="1">Membrane</location>
        <topology evidence="1">Single-pass membrane protein</topology>
    </subcellularLocation>
</comment>
<dbReference type="PROSITE" id="PS51406">
    <property type="entry name" value="FIBRINOGEN_C_2"/>
    <property type="match status" value="1"/>
</dbReference>
<dbReference type="InterPro" id="IPR013784">
    <property type="entry name" value="Carb-bd-like_fold"/>
</dbReference>
<evidence type="ECO:0000256" key="10">
    <source>
        <dbReference type="SAM" id="MobiDB-lite"/>
    </source>
</evidence>
<comment type="subunit">
    <text evidence="3">Component of the ER membrane protein complex (EMC).</text>
</comment>
<comment type="similarity">
    <text evidence="2">Belongs to the EMC7 family.</text>
</comment>
<keyword evidence="6" id="KW-1133">Transmembrane helix</keyword>
<keyword evidence="7" id="KW-0472">Membrane</keyword>
<name>A0A8J4XAZ6_CLAMG</name>
<dbReference type="Pfam" id="PF00147">
    <property type="entry name" value="Fibrinogen_C"/>
    <property type="match status" value="1"/>
</dbReference>
<sequence length="453" mass="51811">MLYNFGDGLILTVLLFAFCTRCNAVEGNEERFRIEGRALVYGVRAEEWAPRARVLLHGEEHVGFVRLDGSFTVNDVPPGSYVLHIASPVYRFEPVRVDITATGKMRARRVNYIRTSEVLQLPYPVQMRCTGQHSYFIKRDTWGWSDFLMNPMVLMMVLPLLIILLLPKLINMNDPGMRREMEQSMNMLNPSPELPDVSELMTKFFAPPNSHSKSGTHRGHRGSSPRDCHELWESSGGQARDGVYIVKPRDSPIVVFCAMQEGGWTVIQHITVNSSVDFDRSWEEYKFGFGSLTGNHWLGNEYIHQLTSGPTRYKLGIKLVDKDAMTKTGEYDPAVVEGEDAQYRLRLGLYQGTAVDALTLDPENYLHDNQKFTTKDRDNDNYFQNCAKLEFQGVAGGGWWYDACAGANLNRRNVIYWQKDCNKEHLCKYAWMMVKPSDMVKIVHPAECKRDEL</sequence>
<dbReference type="SUPFAM" id="SSF49452">
    <property type="entry name" value="Starch-binding domain-like"/>
    <property type="match status" value="1"/>
</dbReference>
<keyword evidence="4" id="KW-0812">Transmembrane</keyword>
<feature type="domain" description="Fibrinogen C-terminal" evidence="12">
    <location>
        <begin position="219"/>
        <end position="438"/>
    </location>
</feature>
<gene>
    <name evidence="13" type="ORF">DAT39_010185</name>
</gene>
<dbReference type="AlphaFoldDB" id="A0A8J4XAZ6"/>
<evidence type="ECO:0000256" key="8">
    <source>
        <dbReference type="ARBA" id="ARBA00044526"/>
    </source>
</evidence>
<dbReference type="OrthoDB" id="6345539at2759"/>
<keyword evidence="5 11" id="KW-0732">Signal</keyword>
<organism evidence="13 14">
    <name type="scientific">Clarias magur</name>
    <name type="common">Asian catfish</name>
    <name type="synonym">Macropteronotus magur</name>
    <dbReference type="NCBI Taxonomy" id="1594786"/>
    <lineage>
        <taxon>Eukaryota</taxon>
        <taxon>Metazoa</taxon>
        <taxon>Chordata</taxon>
        <taxon>Craniata</taxon>
        <taxon>Vertebrata</taxon>
        <taxon>Euteleostomi</taxon>
        <taxon>Actinopterygii</taxon>
        <taxon>Neopterygii</taxon>
        <taxon>Teleostei</taxon>
        <taxon>Ostariophysi</taxon>
        <taxon>Siluriformes</taxon>
        <taxon>Clariidae</taxon>
        <taxon>Clarias</taxon>
    </lineage>
</organism>
<evidence type="ECO:0000256" key="2">
    <source>
        <dbReference type="ARBA" id="ARBA00008880"/>
    </source>
</evidence>
<evidence type="ECO:0000313" key="14">
    <source>
        <dbReference type="Proteomes" id="UP000727407"/>
    </source>
</evidence>
<keyword evidence="14" id="KW-1185">Reference proteome</keyword>
<dbReference type="InterPro" id="IPR036056">
    <property type="entry name" value="Fibrinogen-like_C"/>
</dbReference>
<dbReference type="PANTHER" id="PTHR13605:SF4">
    <property type="entry name" value="ER MEMBRANE PROTEIN COMPLEX SUBUNIT 7"/>
    <property type="match status" value="1"/>
</dbReference>
<dbReference type="Gene3D" id="3.90.215.10">
    <property type="entry name" value="Gamma Fibrinogen, chain A, domain 1"/>
    <property type="match status" value="1"/>
</dbReference>
<evidence type="ECO:0000256" key="4">
    <source>
        <dbReference type="ARBA" id="ARBA00022692"/>
    </source>
</evidence>
<feature type="compositionally biased region" description="Basic residues" evidence="10">
    <location>
        <begin position="214"/>
        <end position="223"/>
    </location>
</feature>
<dbReference type="Pfam" id="PF09430">
    <property type="entry name" value="EMC7_beta-sandw"/>
    <property type="match status" value="1"/>
</dbReference>
<evidence type="ECO:0000256" key="1">
    <source>
        <dbReference type="ARBA" id="ARBA00004167"/>
    </source>
</evidence>
<evidence type="ECO:0000256" key="6">
    <source>
        <dbReference type="ARBA" id="ARBA00022989"/>
    </source>
</evidence>
<dbReference type="SUPFAM" id="SSF56496">
    <property type="entry name" value="Fibrinogen C-terminal domain-like"/>
    <property type="match status" value="1"/>
</dbReference>
<feature type="region of interest" description="Disordered" evidence="10">
    <location>
        <begin position="208"/>
        <end position="234"/>
    </location>
</feature>
<dbReference type="PANTHER" id="PTHR13605">
    <property type="entry name" value="ER MEMBRANE PROTEIN COMPLEX SUBUNIT 7"/>
    <property type="match status" value="1"/>
</dbReference>
<dbReference type="GO" id="GO:0030246">
    <property type="term" value="F:carbohydrate binding"/>
    <property type="evidence" value="ECO:0007669"/>
    <property type="project" value="InterPro"/>
</dbReference>
<dbReference type="SMART" id="SM00186">
    <property type="entry name" value="FBG"/>
    <property type="match status" value="1"/>
</dbReference>